<protein>
    <recommendedName>
        <fullName evidence="3">DUF3786 domain-containing protein</fullName>
    </recommendedName>
</protein>
<evidence type="ECO:0000313" key="1">
    <source>
        <dbReference type="EMBL" id="QYN80054.1"/>
    </source>
</evidence>
<sequence>MFNKEALNEIHDTLYNLIEPTIGENIRFVIGYHNQSTILVDFIRSGLPGTSQQAGLETPSVKPYIFAYVTYMDGLIGKIAIPQAETISEMKALFKDTFEQDWIILQDAMLNNYIKRLGLASNICSAFTNMKDVTVDGMSGVKLDLQFTHPFDGAQENDIYFDATISADDKVVFILYDKFNALNTPSTAAAIATKMASYIKAAFLKA</sequence>
<dbReference type="GeneID" id="77953231"/>
<name>A0AAE7WFB3_9CAUD</name>
<organism evidence="1 2">
    <name type="scientific">Kosakonia phage Kc263</name>
    <dbReference type="NCBI Taxonomy" id="2863194"/>
    <lineage>
        <taxon>Viruses</taxon>
        <taxon>Duplodnaviria</taxon>
        <taxon>Heunggongvirae</taxon>
        <taxon>Uroviricota</taxon>
        <taxon>Caudoviricetes</taxon>
        <taxon>Chimalliviridae</taxon>
        <taxon>Branisovskavirus</taxon>
        <taxon>Branisovskavirus Kc263</taxon>
    </lineage>
</organism>
<keyword evidence="2" id="KW-1185">Reference proteome</keyword>
<dbReference type="KEGG" id="vg:77953231"/>
<evidence type="ECO:0008006" key="3">
    <source>
        <dbReference type="Google" id="ProtNLM"/>
    </source>
</evidence>
<reference evidence="1" key="1">
    <citation type="journal article" date="2021" name="Viruses">
        <title>Novel Viruses That Lyse Plant and Human Strains of Kosakonia cowanii.</title>
        <authorList>
            <person name="Petrzik K."/>
            <person name="Brazdova S."/>
            <person name="Krawczyk K."/>
        </authorList>
    </citation>
    <scope>NUCLEOTIDE SEQUENCE</scope>
</reference>
<dbReference type="Proteomes" id="UP000828443">
    <property type="component" value="Segment"/>
</dbReference>
<accession>A0AAE7WFB3</accession>
<dbReference type="RefSeq" id="YP_010676866.1">
    <property type="nucleotide sequence ID" value="NC_071015.1"/>
</dbReference>
<evidence type="ECO:0000313" key="2">
    <source>
        <dbReference type="Proteomes" id="UP000828443"/>
    </source>
</evidence>
<dbReference type="EMBL" id="MZ348422">
    <property type="protein sequence ID" value="QYN80054.1"/>
    <property type="molecule type" value="Genomic_DNA"/>
</dbReference>
<proteinExistence type="predicted"/>